<keyword evidence="2" id="KW-1185">Reference proteome</keyword>
<protein>
    <submittedName>
        <fullName evidence="1">Uncharacterized protein</fullName>
    </submittedName>
</protein>
<dbReference type="EMBL" id="QLII01000001">
    <property type="protein sequence ID" value="RAI73843.1"/>
    <property type="molecule type" value="Genomic_DNA"/>
</dbReference>
<proteinExistence type="predicted"/>
<organism evidence="1 2">
    <name type="scientific">Spirosoma telluris</name>
    <dbReference type="NCBI Taxonomy" id="2183553"/>
    <lineage>
        <taxon>Bacteria</taxon>
        <taxon>Pseudomonadati</taxon>
        <taxon>Bacteroidota</taxon>
        <taxon>Cytophagia</taxon>
        <taxon>Cytophagales</taxon>
        <taxon>Cytophagaceae</taxon>
        <taxon>Spirosoma</taxon>
    </lineage>
</organism>
<reference evidence="1 2" key="1">
    <citation type="submission" date="2018-06" db="EMBL/GenBank/DDBJ databases">
        <title>Spirosoma sp. HMF3257 Genome sequencing and assembly.</title>
        <authorList>
            <person name="Kang H."/>
            <person name="Cha I."/>
            <person name="Kim H."/>
            <person name="Kang J."/>
            <person name="Joh K."/>
        </authorList>
    </citation>
    <scope>NUCLEOTIDE SEQUENCE [LARGE SCALE GENOMIC DNA]</scope>
    <source>
        <strain evidence="1 2">HMF3257</strain>
    </source>
</reference>
<evidence type="ECO:0000313" key="1">
    <source>
        <dbReference type="EMBL" id="RAI73843.1"/>
    </source>
</evidence>
<evidence type="ECO:0000313" key="2">
    <source>
        <dbReference type="Proteomes" id="UP000249016"/>
    </source>
</evidence>
<dbReference type="Proteomes" id="UP000249016">
    <property type="component" value="Unassembled WGS sequence"/>
</dbReference>
<accession>A0A327NGB7</accession>
<gene>
    <name evidence="1" type="ORF">HMF3257_04470</name>
</gene>
<comment type="caution">
    <text evidence="1">The sequence shown here is derived from an EMBL/GenBank/DDBJ whole genome shotgun (WGS) entry which is preliminary data.</text>
</comment>
<sequence length="140" mass="16104">MPDLFQCLSTSADKFEFSMFQQGFVCYKSTGGLNGWTCLFAYQPTPLVQEPSKVLAIMQYDRNSRSDILTYQVRSKEQYETLRKELIQLGYRVDPVVVDRQLFTSARDANTIVTCQPATTSNGMSGNYEGYLFTLTRRRY</sequence>
<name>A0A327NGB7_9BACT</name>
<dbReference type="AlphaFoldDB" id="A0A327NGB7"/>